<dbReference type="RefSeq" id="WP_086404104.1">
    <property type="nucleotide sequence ID" value="NZ_MOOS01000090.1"/>
</dbReference>
<keyword evidence="2" id="KW-0680">Restriction system</keyword>
<evidence type="ECO:0000313" key="6">
    <source>
        <dbReference type="Proteomes" id="UP000194853"/>
    </source>
</evidence>
<evidence type="ECO:0000256" key="1">
    <source>
        <dbReference type="ARBA" id="ARBA00010923"/>
    </source>
</evidence>
<dbReference type="Gene3D" id="3.90.220.20">
    <property type="entry name" value="DNA methylase specificity domains"/>
    <property type="match status" value="2"/>
</dbReference>
<dbReference type="InterPro" id="IPR052021">
    <property type="entry name" value="Type-I_RS_S_subunit"/>
</dbReference>
<dbReference type="Pfam" id="PF01420">
    <property type="entry name" value="Methylase_S"/>
    <property type="match status" value="2"/>
</dbReference>
<dbReference type="PANTHER" id="PTHR30408:SF12">
    <property type="entry name" value="TYPE I RESTRICTION ENZYME MJAVIII SPECIFICITY SUBUNIT"/>
    <property type="match status" value="1"/>
</dbReference>
<keyword evidence="3" id="KW-0238">DNA-binding</keyword>
<protein>
    <recommendedName>
        <fullName evidence="4">Type I restriction modification DNA specificity domain-containing protein</fullName>
    </recommendedName>
</protein>
<evidence type="ECO:0000313" key="5">
    <source>
        <dbReference type="EMBL" id="OUB69892.1"/>
    </source>
</evidence>
<feature type="domain" description="Type I restriction modification DNA specificity" evidence="4">
    <location>
        <begin position="20"/>
        <end position="209"/>
    </location>
</feature>
<comment type="caution">
    <text evidence="5">The sequence shown here is derived from an EMBL/GenBank/DDBJ whole genome shotgun (WGS) entry which is preliminary data.</text>
</comment>
<comment type="similarity">
    <text evidence="1">Belongs to the type-I restriction system S methylase family.</text>
</comment>
<evidence type="ECO:0000259" key="4">
    <source>
        <dbReference type="Pfam" id="PF01420"/>
    </source>
</evidence>
<dbReference type="AlphaFoldDB" id="A0A9X6M7F9"/>
<dbReference type="Gene3D" id="1.10.287.1120">
    <property type="entry name" value="Bipartite methylase S protein"/>
    <property type="match status" value="1"/>
</dbReference>
<dbReference type="EMBL" id="MOOS01000090">
    <property type="protein sequence ID" value="OUB69892.1"/>
    <property type="molecule type" value="Genomic_DNA"/>
</dbReference>
<proteinExistence type="inferred from homology"/>
<name>A0A9X6M7F9_BACTJ</name>
<gene>
    <name evidence="5" type="ORF">BK750_13000</name>
</gene>
<dbReference type="SUPFAM" id="SSF116734">
    <property type="entry name" value="DNA methylase specificity domain"/>
    <property type="match status" value="2"/>
</dbReference>
<sequence>MVSELVEKGYKKTIFGNVPEHWKVKTFNDLLDENIIEGIQDGNHGGMHPKAADYVSTGIPFVMANNLKKGTVDLGSCNFIRKQQGDSLRIGFSYEGDVLLSHKGTVGRVAIVPEVEEYIMLTPQVTYYRVGDNKKLSNSFLKFFFESNSFQLMLSKLSAQSTRNYIGITSQKKLPIVLPPIEEQKKIVSILSSVEETIKGTEAIIEQTEQVKKGLMQQLLTKGFGHTKFKKTEIGEIPEDWEVKKAKDVANVEYGISESVSTNTDPNIGIPILTGANITLGGKLDLSKIVYIEKRQNERFELRTGDLLFNWRSGSQQHIGKTAIFDLEGDYTYASFILRIRVNADCNYQFYYYLLNYLKETEYFFKDTAMQVNFKLNATTFRELLLVKPPLEEQERIVEILQSVDDTLSKERERFVALQNLKKGLMQSLLTGKVRVNFDEAEVTQV</sequence>
<feature type="domain" description="Type I restriction modification DNA specificity" evidence="4">
    <location>
        <begin position="238"/>
        <end position="412"/>
    </location>
</feature>
<dbReference type="Proteomes" id="UP000194853">
    <property type="component" value="Unassembled WGS sequence"/>
</dbReference>
<dbReference type="InterPro" id="IPR044946">
    <property type="entry name" value="Restrct_endonuc_typeI_TRD_sf"/>
</dbReference>
<dbReference type="CDD" id="cd17517">
    <property type="entry name" value="RMtype1_S_EcoKI_StySPI-TRD2-CR2_like"/>
    <property type="match status" value="1"/>
</dbReference>
<dbReference type="InterPro" id="IPR000055">
    <property type="entry name" value="Restrct_endonuc_typeI_TRD"/>
</dbReference>
<reference evidence="5 6" key="1">
    <citation type="submission" date="2016-10" db="EMBL/GenBank/DDBJ databases">
        <title>Comparative genomics of Bacillus thuringiensis reveals a path to pathogens against multiple invertebrate hosts.</title>
        <authorList>
            <person name="Zheng J."/>
            <person name="Gao Q."/>
            <person name="Liu H."/>
            <person name="Peng D."/>
            <person name="Ruan L."/>
            <person name="Sun M."/>
        </authorList>
    </citation>
    <scope>NUCLEOTIDE SEQUENCE [LARGE SCALE GENOMIC DNA]</scope>
    <source>
        <strain evidence="5">BGSC 4CF1</strain>
    </source>
</reference>
<accession>A0A9X6M7F9</accession>
<dbReference type="GO" id="GO:0009307">
    <property type="term" value="P:DNA restriction-modification system"/>
    <property type="evidence" value="ECO:0007669"/>
    <property type="project" value="UniProtKB-KW"/>
</dbReference>
<evidence type="ECO:0000256" key="3">
    <source>
        <dbReference type="ARBA" id="ARBA00023125"/>
    </source>
</evidence>
<dbReference type="GO" id="GO:0003677">
    <property type="term" value="F:DNA binding"/>
    <property type="evidence" value="ECO:0007669"/>
    <property type="project" value="UniProtKB-KW"/>
</dbReference>
<organism evidence="5 6">
    <name type="scientific">Bacillus thuringiensis subsp. jegathesan</name>
    <dbReference type="NCBI Taxonomy" id="56955"/>
    <lineage>
        <taxon>Bacteria</taxon>
        <taxon>Bacillati</taxon>
        <taxon>Bacillota</taxon>
        <taxon>Bacilli</taxon>
        <taxon>Bacillales</taxon>
        <taxon>Bacillaceae</taxon>
        <taxon>Bacillus</taxon>
        <taxon>Bacillus cereus group</taxon>
    </lineage>
</organism>
<evidence type="ECO:0000256" key="2">
    <source>
        <dbReference type="ARBA" id="ARBA00022747"/>
    </source>
</evidence>
<dbReference type="PANTHER" id="PTHR30408">
    <property type="entry name" value="TYPE-1 RESTRICTION ENZYME ECOKI SPECIFICITY PROTEIN"/>
    <property type="match status" value="1"/>
</dbReference>